<dbReference type="AlphaFoldDB" id="A0A8C5EU53"/>
<organism evidence="7 8">
    <name type="scientific">Gouania willdenowi</name>
    <name type="common">Blunt-snouted clingfish</name>
    <name type="synonym">Lepadogaster willdenowi</name>
    <dbReference type="NCBI Taxonomy" id="441366"/>
    <lineage>
        <taxon>Eukaryota</taxon>
        <taxon>Metazoa</taxon>
        <taxon>Chordata</taxon>
        <taxon>Craniata</taxon>
        <taxon>Vertebrata</taxon>
        <taxon>Euteleostomi</taxon>
        <taxon>Actinopterygii</taxon>
        <taxon>Neopterygii</taxon>
        <taxon>Teleostei</taxon>
        <taxon>Neoteleostei</taxon>
        <taxon>Acanthomorphata</taxon>
        <taxon>Ovalentaria</taxon>
        <taxon>Blenniimorphae</taxon>
        <taxon>Blenniiformes</taxon>
        <taxon>Gobiesocoidei</taxon>
        <taxon>Gobiesocidae</taxon>
        <taxon>Gobiesocinae</taxon>
        <taxon>Gouania</taxon>
    </lineage>
</organism>
<dbReference type="InterPro" id="IPR052621">
    <property type="entry name" value="Cell_Prolif/Cornif_Regul"/>
</dbReference>
<reference evidence="7" key="2">
    <citation type="submission" date="2025-08" db="UniProtKB">
        <authorList>
            <consortium name="Ensembl"/>
        </authorList>
    </citation>
    <scope>IDENTIFICATION</scope>
</reference>
<evidence type="ECO:0000256" key="2">
    <source>
        <dbReference type="ARBA" id="ARBA00022833"/>
    </source>
</evidence>
<keyword evidence="3 4" id="KW-0440">LIM domain</keyword>
<proteinExistence type="predicted"/>
<keyword evidence="1 4" id="KW-0479">Metal-binding</keyword>
<reference evidence="7" key="1">
    <citation type="submission" date="2020-06" db="EMBL/GenBank/DDBJ databases">
        <authorList>
            <consortium name="Wellcome Sanger Institute Data Sharing"/>
        </authorList>
    </citation>
    <scope>NUCLEOTIDE SEQUENCE [LARGE SCALE GENOMIC DNA]</scope>
</reference>
<feature type="region of interest" description="Disordered" evidence="5">
    <location>
        <begin position="25"/>
        <end position="174"/>
    </location>
</feature>
<dbReference type="Ensembl" id="ENSGWIT00000024112.1">
    <property type="protein sequence ID" value="ENSGWIP00000021996.1"/>
    <property type="gene ID" value="ENSGWIG00000011827.1"/>
</dbReference>
<feature type="compositionally biased region" description="Polar residues" evidence="5">
    <location>
        <begin position="230"/>
        <end position="242"/>
    </location>
</feature>
<dbReference type="PROSITE" id="PS50023">
    <property type="entry name" value="LIM_DOMAIN_2"/>
    <property type="match status" value="1"/>
</dbReference>
<evidence type="ECO:0000259" key="6">
    <source>
        <dbReference type="PROSITE" id="PS50023"/>
    </source>
</evidence>
<dbReference type="PANTHER" id="PTHR15468">
    <property type="entry name" value="ZNF185"/>
    <property type="match status" value="1"/>
</dbReference>
<feature type="compositionally biased region" description="Low complexity" evidence="5">
    <location>
        <begin position="272"/>
        <end position="307"/>
    </location>
</feature>
<dbReference type="CDD" id="cd08368">
    <property type="entry name" value="LIM"/>
    <property type="match status" value="1"/>
</dbReference>
<evidence type="ECO:0000313" key="8">
    <source>
        <dbReference type="Proteomes" id="UP000694680"/>
    </source>
</evidence>
<feature type="domain" description="LIM zinc-binding" evidence="6">
    <location>
        <begin position="339"/>
        <end position="405"/>
    </location>
</feature>
<gene>
    <name evidence="7" type="primary">scel</name>
</gene>
<dbReference type="PANTHER" id="PTHR15468:SF12">
    <property type="match status" value="1"/>
</dbReference>
<evidence type="ECO:0000256" key="3">
    <source>
        <dbReference type="ARBA" id="ARBA00023038"/>
    </source>
</evidence>
<reference evidence="7" key="3">
    <citation type="submission" date="2025-09" db="UniProtKB">
        <authorList>
            <consortium name="Ensembl"/>
        </authorList>
    </citation>
    <scope>IDENTIFICATION</scope>
</reference>
<protein>
    <recommendedName>
        <fullName evidence="6">LIM zinc-binding domain-containing protein</fullName>
    </recommendedName>
</protein>
<feature type="compositionally biased region" description="Polar residues" evidence="5">
    <location>
        <begin position="78"/>
        <end position="111"/>
    </location>
</feature>
<dbReference type="Gene3D" id="2.10.110.10">
    <property type="entry name" value="Cysteine Rich Protein"/>
    <property type="match status" value="1"/>
</dbReference>
<evidence type="ECO:0000313" key="7">
    <source>
        <dbReference type="Ensembl" id="ENSGWIP00000021996.1"/>
    </source>
</evidence>
<feature type="compositionally biased region" description="Basic and acidic residues" evidence="5">
    <location>
        <begin position="163"/>
        <end position="174"/>
    </location>
</feature>
<keyword evidence="8" id="KW-1185">Reference proteome</keyword>
<dbReference type="SMART" id="SM00132">
    <property type="entry name" value="LIM"/>
    <property type="match status" value="1"/>
</dbReference>
<feature type="compositionally biased region" description="Polar residues" evidence="5">
    <location>
        <begin position="133"/>
        <end position="162"/>
    </location>
</feature>
<dbReference type="PROSITE" id="PS00478">
    <property type="entry name" value="LIM_DOMAIN_1"/>
    <property type="match status" value="1"/>
</dbReference>
<keyword evidence="2 4" id="KW-0862">Zinc</keyword>
<name>A0A8C5EU53_GOUWI</name>
<feature type="region of interest" description="Disordered" evidence="5">
    <location>
        <begin position="205"/>
        <end position="316"/>
    </location>
</feature>
<sequence length="408" mass="45124">FKPYQQVREEFCKARARTGFLGDGSWIKRADDEDEDIDRDPNFAKTVLSHAPPGSASSTSTTVSKDGKTTTTTETTTIRSGVKQSSRTETFTQRVLSSSKEPQYSSYTPKTTEVARRSVTSTKDAEDHLFDTLVQSPTRKNYSPTDSKTSVITSETVTSKTSGDAHAEDQLYDRLIPKSIKDEASSGRKSVSSVETISVRSTSIGADDDFDSYRTKSLSSDRTSSLTRGESPTMSSKTSIRNYSSYTEESPVTTTTSYTISSSKSSDDYNSDLKNYSYSSRPNSSYEYTSVTSPSSYSTSTTTYRSSSRSDDSLSDPIYSNSSIKKSYTSSERAVLEKDLCTTCRKPFTGDAKMVLDDMNINCHATCFKCDVCNSTLGNLKAGDSMWVYRGMVHCENCFEVTKAKWQR</sequence>
<dbReference type="GO" id="GO:0046872">
    <property type="term" value="F:metal ion binding"/>
    <property type="evidence" value="ECO:0007669"/>
    <property type="project" value="UniProtKB-KW"/>
</dbReference>
<evidence type="ECO:0000256" key="1">
    <source>
        <dbReference type="ARBA" id="ARBA00022723"/>
    </source>
</evidence>
<feature type="compositionally biased region" description="Low complexity" evidence="5">
    <location>
        <begin position="243"/>
        <end position="264"/>
    </location>
</feature>
<dbReference type="Proteomes" id="UP000694680">
    <property type="component" value="Chromosome 21"/>
</dbReference>
<evidence type="ECO:0000256" key="5">
    <source>
        <dbReference type="SAM" id="MobiDB-lite"/>
    </source>
</evidence>
<accession>A0A8C5EU53</accession>
<dbReference type="InterPro" id="IPR001781">
    <property type="entry name" value="Znf_LIM"/>
</dbReference>
<evidence type="ECO:0000256" key="4">
    <source>
        <dbReference type="PROSITE-ProRule" id="PRU00125"/>
    </source>
</evidence>
<feature type="compositionally biased region" description="Low complexity" evidence="5">
    <location>
        <begin position="215"/>
        <end position="228"/>
    </location>
</feature>
<feature type="compositionally biased region" description="Low complexity" evidence="5">
    <location>
        <begin position="55"/>
        <end position="77"/>
    </location>
</feature>